<dbReference type="InterPro" id="IPR021475">
    <property type="entry name" value="Pants/Emi1-like"/>
</dbReference>
<dbReference type="EMBL" id="JACMSC010000012">
    <property type="protein sequence ID" value="KAG6497794.1"/>
    <property type="molecule type" value="Genomic_DNA"/>
</dbReference>
<reference evidence="2 3" key="1">
    <citation type="submission" date="2020-08" db="EMBL/GenBank/DDBJ databases">
        <title>Plant Genome Project.</title>
        <authorList>
            <person name="Zhang R.-G."/>
        </authorList>
    </citation>
    <scope>NUCLEOTIDE SEQUENCE [LARGE SCALE GENOMIC DNA]</scope>
    <source>
        <tissue evidence="2">Rhizome</tissue>
    </source>
</reference>
<dbReference type="Proteomes" id="UP000734854">
    <property type="component" value="Unassembled WGS sequence"/>
</dbReference>
<evidence type="ECO:0000256" key="1">
    <source>
        <dbReference type="SAM" id="MobiDB-lite"/>
    </source>
</evidence>
<dbReference type="PANTHER" id="PTHR28052">
    <property type="entry name" value="UPF0545 PROTEIN C22ORF39"/>
    <property type="match status" value="1"/>
</dbReference>
<organism evidence="2 3">
    <name type="scientific">Zingiber officinale</name>
    <name type="common">Ginger</name>
    <name type="synonym">Amomum zingiber</name>
    <dbReference type="NCBI Taxonomy" id="94328"/>
    <lineage>
        <taxon>Eukaryota</taxon>
        <taxon>Viridiplantae</taxon>
        <taxon>Streptophyta</taxon>
        <taxon>Embryophyta</taxon>
        <taxon>Tracheophyta</taxon>
        <taxon>Spermatophyta</taxon>
        <taxon>Magnoliopsida</taxon>
        <taxon>Liliopsida</taxon>
        <taxon>Zingiberales</taxon>
        <taxon>Zingiberaceae</taxon>
        <taxon>Zingiber</taxon>
    </lineage>
</organism>
<dbReference type="AlphaFoldDB" id="A0A8J5G837"/>
<dbReference type="OrthoDB" id="2017405at2759"/>
<name>A0A8J5G837_ZINOF</name>
<accession>A0A8J5G837</accession>
<keyword evidence="3" id="KW-1185">Reference proteome</keyword>
<evidence type="ECO:0000313" key="2">
    <source>
        <dbReference type="EMBL" id="KAG6497794.1"/>
    </source>
</evidence>
<protein>
    <submittedName>
        <fullName evidence="2">Uncharacterized protein</fullName>
    </submittedName>
</protein>
<dbReference type="PANTHER" id="PTHR28052:SF1">
    <property type="entry name" value="UPF0545 PROTEIN C22ORF39"/>
    <property type="match status" value="1"/>
</dbReference>
<feature type="region of interest" description="Disordered" evidence="1">
    <location>
        <begin position="1"/>
        <end position="25"/>
    </location>
</feature>
<sequence>MNPKEEKQAATSTSPTSTTNGSQQARQLSCTKCFDALWFCYSPYHQMQQYYRYGDFDTCFSKWNALLDCFSLKTKRLSEVQEILEAREKEKAKQHIWTYWTVEEASVNWWMMYGHMFKLPPKSKTDS</sequence>
<evidence type="ECO:0000313" key="3">
    <source>
        <dbReference type="Proteomes" id="UP000734854"/>
    </source>
</evidence>
<comment type="caution">
    <text evidence="2">The sequence shown here is derived from an EMBL/GenBank/DDBJ whole genome shotgun (WGS) entry which is preliminary data.</text>
</comment>
<dbReference type="Pfam" id="PF11326">
    <property type="entry name" value="PANTS-like"/>
    <property type="match status" value="1"/>
</dbReference>
<gene>
    <name evidence="2" type="ORF">ZIOFF_045700</name>
</gene>
<proteinExistence type="predicted"/>